<proteinExistence type="predicted"/>
<reference evidence="2 3" key="1">
    <citation type="journal article" date="2016" name="Mol. Biol. Evol.">
        <title>Comparative Genomics of Early-Diverging Mushroom-Forming Fungi Provides Insights into the Origins of Lignocellulose Decay Capabilities.</title>
        <authorList>
            <person name="Nagy L.G."/>
            <person name="Riley R."/>
            <person name="Tritt A."/>
            <person name="Adam C."/>
            <person name="Daum C."/>
            <person name="Floudas D."/>
            <person name="Sun H."/>
            <person name="Yadav J.S."/>
            <person name="Pangilinan J."/>
            <person name="Larsson K.H."/>
            <person name="Matsuura K."/>
            <person name="Barry K."/>
            <person name="Labutti K."/>
            <person name="Kuo R."/>
            <person name="Ohm R.A."/>
            <person name="Bhattacharya S.S."/>
            <person name="Shirouzu T."/>
            <person name="Yoshinaga Y."/>
            <person name="Martin F.M."/>
            <person name="Grigoriev I.V."/>
            <person name="Hibbett D.S."/>
        </authorList>
    </citation>
    <scope>NUCLEOTIDE SEQUENCE [LARGE SCALE GENOMIC DNA]</scope>
    <source>
        <strain evidence="2 3">L-15889</strain>
    </source>
</reference>
<feature type="transmembrane region" description="Helical" evidence="1">
    <location>
        <begin position="162"/>
        <end position="184"/>
    </location>
</feature>
<evidence type="ECO:0000256" key="1">
    <source>
        <dbReference type="SAM" id="Phobius"/>
    </source>
</evidence>
<feature type="transmembrane region" description="Helical" evidence="1">
    <location>
        <begin position="52"/>
        <end position="75"/>
    </location>
</feature>
<keyword evidence="1" id="KW-1133">Transmembrane helix</keyword>
<organism evidence="2 3">
    <name type="scientific">Daedalea quercina L-15889</name>
    <dbReference type="NCBI Taxonomy" id="1314783"/>
    <lineage>
        <taxon>Eukaryota</taxon>
        <taxon>Fungi</taxon>
        <taxon>Dikarya</taxon>
        <taxon>Basidiomycota</taxon>
        <taxon>Agaricomycotina</taxon>
        <taxon>Agaricomycetes</taxon>
        <taxon>Polyporales</taxon>
        <taxon>Fomitopsis</taxon>
    </lineage>
</organism>
<name>A0A165KUC6_9APHY</name>
<sequence>MVHGDKLTIISSPVYTEHLHARASPSSLHALLFAFVMARSDGHPDTTAIGGVFVQIIFSTLVYGLTLAQTMFYLWNYPGDSLALKVLVIMLWALDTTRAMLVVNNEWWYLVRNHANVVSLEEVQGEAMQIAHCIVSVVLIYLVHCFFIHNIWKLMIQKSGRVVLTSIALVFATLSAVAGLVFVYDST</sequence>
<keyword evidence="1" id="KW-0472">Membrane</keyword>
<dbReference type="Proteomes" id="UP000076727">
    <property type="component" value="Unassembled WGS sequence"/>
</dbReference>
<dbReference type="STRING" id="1314783.A0A165KUC6"/>
<keyword evidence="1" id="KW-0812">Transmembrane</keyword>
<dbReference type="PANTHER" id="PTHR40465">
    <property type="entry name" value="CHROMOSOME 1, WHOLE GENOME SHOTGUN SEQUENCE"/>
    <property type="match status" value="1"/>
</dbReference>
<protein>
    <submittedName>
        <fullName evidence="2">Uncharacterized protein</fullName>
    </submittedName>
</protein>
<feature type="transmembrane region" description="Helical" evidence="1">
    <location>
        <begin position="129"/>
        <end position="150"/>
    </location>
</feature>
<dbReference type="OrthoDB" id="2791716at2759"/>
<keyword evidence="3" id="KW-1185">Reference proteome</keyword>
<feature type="transmembrane region" description="Helical" evidence="1">
    <location>
        <begin position="82"/>
        <end position="103"/>
    </location>
</feature>
<evidence type="ECO:0000313" key="2">
    <source>
        <dbReference type="EMBL" id="KZT63590.1"/>
    </source>
</evidence>
<dbReference type="PANTHER" id="PTHR40465:SF1">
    <property type="entry name" value="DUF6534 DOMAIN-CONTAINING PROTEIN"/>
    <property type="match status" value="1"/>
</dbReference>
<accession>A0A165KUC6</accession>
<evidence type="ECO:0000313" key="3">
    <source>
        <dbReference type="Proteomes" id="UP000076727"/>
    </source>
</evidence>
<dbReference type="EMBL" id="KV429170">
    <property type="protein sequence ID" value="KZT63590.1"/>
    <property type="molecule type" value="Genomic_DNA"/>
</dbReference>
<dbReference type="AlphaFoldDB" id="A0A165KUC6"/>
<gene>
    <name evidence="2" type="ORF">DAEQUDRAFT_104602</name>
</gene>